<dbReference type="Gene3D" id="3.30.1460.30">
    <property type="entry name" value="YgaC/TfoX-N like chaperone"/>
    <property type="match status" value="1"/>
</dbReference>
<accession>A0A1C2DIS3</accession>
<feature type="domain" description="TfoX N-terminal" evidence="1">
    <location>
        <begin position="18"/>
        <end position="98"/>
    </location>
</feature>
<sequence>MTDELVEQIRAVIGDDPNVAEIRMFGGLCFTLNGNMLAGTMKGGGLLVRVGEAQEAEALSRPGAARMNFTGREMKGFVIVTADELDDAALKGWLAMATRFVGPMPPKQKKK</sequence>
<dbReference type="EMBL" id="MDEO01000035">
    <property type="protein sequence ID" value="OCX14555.1"/>
    <property type="molecule type" value="Genomic_DNA"/>
</dbReference>
<keyword evidence="3" id="KW-1185">Reference proteome</keyword>
<dbReference type="RefSeq" id="WP_024923789.1">
    <property type="nucleotide sequence ID" value="NZ_MDEO01000035.1"/>
</dbReference>
<dbReference type="Proteomes" id="UP000094412">
    <property type="component" value="Unassembled WGS sequence"/>
</dbReference>
<dbReference type="AlphaFoldDB" id="A0A1C2DIS3"/>
<gene>
    <name evidence="2" type="ORF">QV13_19055</name>
</gene>
<name>A0A1C2DIS3_9HYPH</name>
<dbReference type="SUPFAM" id="SSF159894">
    <property type="entry name" value="YgaC/TfoX-N like"/>
    <property type="match status" value="1"/>
</dbReference>
<proteinExistence type="predicted"/>
<dbReference type="STRING" id="1566387.QV13_19055"/>
<organism evidence="2 3">
    <name type="scientific">Mesorhizobium hungaricum</name>
    <dbReference type="NCBI Taxonomy" id="1566387"/>
    <lineage>
        <taxon>Bacteria</taxon>
        <taxon>Pseudomonadati</taxon>
        <taxon>Pseudomonadota</taxon>
        <taxon>Alphaproteobacteria</taxon>
        <taxon>Hyphomicrobiales</taxon>
        <taxon>Phyllobacteriaceae</taxon>
        <taxon>Mesorhizobium</taxon>
    </lineage>
</organism>
<evidence type="ECO:0000313" key="3">
    <source>
        <dbReference type="Proteomes" id="UP000094412"/>
    </source>
</evidence>
<reference evidence="2 3" key="1">
    <citation type="submission" date="2016-08" db="EMBL/GenBank/DDBJ databases">
        <title>Whole genome sequence of Mesorhizobium sp. strain UASWS1009 isolated from industrial sewage.</title>
        <authorList>
            <person name="Crovadore J."/>
            <person name="Calmin G."/>
            <person name="Chablais R."/>
            <person name="Cochard B."/>
            <person name="Lefort F."/>
        </authorList>
    </citation>
    <scope>NUCLEOTIDE SEQUENCE [LARGE SCALE GENOMIC DNA]</scope>
    <source>
        <strain evidence="2 3">UASWS1009</strain>
    </source>
</reference>
<protein>
    <recommendedName>
        <fullName evidence="1">TfoX N-terminal domain-containing protein</fullName>
    </recommendedName>
</protein>
<dbReference type="Pfam" id="PF04993">
    <property type="entry name" value="TfoX_N"/>
    <property type="match status" value="1"/>
</dbReference>
<evidence type="ECO:0000259" key="1">
    <source>
        <dbReference type="Pfam" id="PF04993"/>
    </source>
</evidence>
<comment type="caution">
    <text evidence="2">The sequence shown here is derived from an EMBL/GenBank/DDBJ whole genome shotgun (WGS) entry which is preliminary data.</text>
</comment>
<dbReference type="InterPro" id="IPR007076">
    <property type="entry name" value="TfoX_N"/>
</dbReference>
<evidence type="ECO:0000313" key="2">
    <source>
        <dbReference type="EMBL" id="OCX14555.1"/>
    </source>
</evidence>